<dbReference type="Gene3D" id="3.90.1570.30">
    <property type="match status" value="1"/>
</dbReference>
<dbReference type="SUPFAM" id="SSF52540">
    <property type="entry name" value="P-loop containing nucleoside triphosphate hydrolases"/>
    <property type="match status" value="2"/>
</dbReference>
<proteinExistence type="predicted"/>
<dbReference type="NCBIfam" id="NF046051">
    <property type="entry name" value="restrict_EcoAI"/>
    <property type="match status" value="1"/>
</dbReference>
<dbReference type="GO" id="GO:0003677">
    <property type="term" value="F:DNA binding"/>
    <property type="evidence" value="ECO:0007669"/>
    <property type="project" value="InterPro"/>
</dbReference>
<dbReference type="Proteomes" id="UP000253094">
    <property type="component" value="Unassembled WGS sequence"/>
</dbReference>
<evidence type="ECO:0000313" key="2">
    <source>
        <dbReference type="EMBL" id="RCG32399.1"/>
    </source>
</evidence>
<dbReference type="EMBL" id="QOIL01000003">
    <property type="protein sequence ID" value="RCG32399.1"/>
    <property type="molecule type" value="Genomic_DNA"/>
</dbReference>
<protein>
    <submittedName>
        <fullName evidence="2">DEAD/DEAH box helicase</fullName>
    </submittedName>
</protein>
<comment type="caution">
    <text evidence="2">The sequence shown here is derived from an EMBL/GenBank/DDBJ whole genome shotgun (WGS) entry which is preliminary data.</text>
</comment>
<keyword evidence="2" id="KW-0347">Helicase</keyword>
<dbReference type="InterPro" id="IPR001650">
    <property type="entry name" value="Helicase_C-like"/>
</dbReference>
<feature type="domain" description="Helicase ATP-binding" evidence="1">
    <location>
        <begin position="178"/>
        <end position="344"/>
    </location>
</feature>
<organism evidence="2 3">
    <name type="scientific">Sphaerisporangium album</name>
    <dbReference type="NCBI Taxonomy" id="509200"/>
    <lineage>
        <taxon>Bacteria</taxon>
        <taxon>Bacillati</taxon>
        <taxon>Actinomycetota</taxon>
        <taxon>Actinomycetes</taxon>
        <taxon>Streptosporangiales</taxon>
        <taxon>Streptosporangiaceae</taxon>
        <taxon>Sphaerisporangium</taxon>
    </lineage>
</organism>
<dbReference type="InterPro" id="IPR014001">
    <property type="entry name" value="Helicase_ATP-bd"/>
</dbReference>
<dbReference type="CDD" id="cd18799">
    <property type="entry name" value="SF2_C_EcoAI-like"/>
    <property type="match status" value="1"/>
</dbReference>
<name>A0A367FR64_9ACTN</name>
<gene>
    <name evidence="2" type="ORF">DQ384_06120</name>
</gene>
<keyword evidence="3" id="KW-1185">Reference proteome</keyword>
<sequence length="813" mass="93050">MFDLDEDDTCRRFVLPALKEVAGWPDERIRREFQINDGRIRATTRLFRRDPPLRADYILEYASDLPVAVVEAKRWHKDAADGLEQAKRYARLLDLPFAYATNGREIIEFDFSTGAETVVACFPTPEHLWQRYRAAKGLSSETELATALAPFDQTLRNWDNSAKRPRYYQQVAINRAVRALSRGDRKVLLVMATGTGKTMVAAQIVSKLWTARWPDTRRRPRVLYLADRNILVDQPKDDYFSPMFGDAVHKLSGGDPKTGRNIYFGLYQSLDSGEGAELFYKQFAPDFFDLVIVDECHRGSARDDSQWRQILKYFEPAAQLGLTATPVDEGNADTYAYFGKPIFEYSLANGIEDGFLAPYRVRKIRFNVDLTGWRPAEGQTDIYGNEIPDNLYGPKEYEKVLAILERTEEAARYLTECLQQNDRMGKTIVFCENNDHAARMRAALTNANRDMVQRYPNYVCRITSSDGPHGRVLLDDFRQVDTDEPVIAVTSRLLSTGVDIPTVKNIVLFRRIASMPEFKQIVGRGTRLFPAAEKLTFDIIDFVDATRLFNDPKFDGPPLRVVRDDTDETGHIVDTTSEDLPEEEVVAEPLADYEPQDSWRLDGESPDAPQITDPDEIDRIRARSRRLYVNGVDVFIDGSAHYISAGDGRRLRLVELRQYVRDRVIELDLQPDELRAQWAQARSRRALRERLTKHGVELEELAERVGQPAADTMDLLLHVTWQTPLITRRERVHRLEREHRHFLESFAPEAREILETILDQYATHGEEELNLTVLRAPALAQLGTPTELADRFGGREELREAVDQLSEKIYASA</sequence>
<keyword evidence="2" id="KW-0067">ATP-binding</keyword>
<dbReference type="Pfam" id="PF04851">
    <property type="entry name" value="ResIII"/>
    <property type="match status" value="1"/>
</dbReference>
<dbReference type="GO" id="GO:0016787">
    <property type="term" value="F:hydrolase activity"/>
    <property type="evidence" value="ECO:0007669"/>
    <property type="project" value="InterPro"/>
</dbReference>
<dbReference type="PANTHER" id="PTHR47396:SF1">
    <property type="entry name" value="ATP-DEPENDENT HELICASE IRC3-RELATED"/>
    <property type="match status" value="1"/>
</dbReference>
<dbReference type="GO" id="GO:0005829">
    <property type="term" value="C:cytosol"/>
    <property type="evidence" value="ECO:0007669"/>
    <property type="project" value="TreeGrafter"/>
</dbReference>
<keyword evidence="2" id="KW-0378">Hydrolase</keyword>
<dbReference type="Pfam" id="PF08463">
    <property type="entry name" value="EcoEI_R_C"/>
    <property type="match status" value="1"/>
</dbReference>
<dbReference type="CDD" id="cd18032">
    <property type="entry name" value="DEXHc_RE_I_III_res"/>
    <property type="match status" value="1"/>
</dbReference>
<dbReference type="InterPro" id="IPR050742">
    <property type="entry name" value="Helicase_Restrict-Modif_Enz"/>
</dbReference>
<keyword evidence="2" id="KW-0547">Nucleotide-binding</keyword>
<dbReference type="SMART" id="SM00487">
    <property type="entry name" value="DEXDc"/>
    <property type="match status" value="1"/>
</dbReference>
<dbReference type="Gene3D" id="3.40.50.300">
    <property type="entry name" value="P-loop containing nucleotide triphosphate hydrolases"/>
    <property type="match status" value="2"/>
</dbReference>
<dbReference type="PROSITE" id="PS51192">
    <property type="entry name" value="HELICASE_ATP_BIND_1"/>
    <property type="match status" value="1"/>
</dbReference>
<evidence type="ECO:0000313" key="3">
    <source>
        <dbReference type="Proteomes" id="UP000253094"/>
    </source>
</evidence>
<dbReference type="InterPro" id="IPR013670">
    <property type="entry name" value="EcoEI_R_C_dom"/>
</dbReference>
<dbReference type="GO" id="GO:0005524">
    <property type="term" value="F:ATP binding"/>
    <property type="evidence" value="ECO:0007669"/>
    <property type="project" value="InterPro"/>
</dbReference>
<reference evidence="2 3" key="1">
    <citation type="submission" date="2018-06" db="EMBL/GenBank/DDBJ databases">
        <title>Sphaerisporangium craniellae sp. nov., isolated from a marine sponge in the South China Sea.</title>
        <authorList>
            <person name="Li L."/>
        </authorList>
    </citation>
    <scope>NUCLEOTIDE SEQUENCE [LARGE SCALE GENOMIC DNA]</scope>
    <source>
        <strain evidence="2 3">CCTCC AA 208026</strain>
    </source>
</reference>
<dbReference type="Pfam" id="PF00271">
    <property type="entry name" value="Helicase_C"/>
    <property type="match status" value="1"/>
</dbReference>
<dbReference type="OrthoDB" id="9776021at2"/>
<dbReference type="Pfam" id="PF13588">
    <property type="entry name" value="HSDR_N_2"/>
    <property type="match status" value="1"/>
</dbReference>
<dbReference type="InterPro" id="IPR006935">
    <property type="entry name" value="Helicase/UvrB_N"/>
</dbReference>
<dbReference type="RefSeq" id="WP_114028011.1">
    <property type="nucleotide sequence ID" value="NZ_QOIL01000003.1"/>
</dbReference>
<dbReference type="InterPro" id="IPR027417">
    <property type="entry name" value="P-loop_NTPase"/>
</dbReference>
<dbReference type="GO" id="GO:0004386">
    <property type="term" value="F:helicase activity"/>
    <property type="evidence" value="ECO:0007669"/>
    <property type="project" value="UniProtKB-KW"/>
</dbReference>
<dbReference type="PANTHER" id="PTHR47396">
    <property type="entry name" value="TYPE I RESTRICTION ENZYME ECOKI R PROTEIN"/>
    <property type="match status" value="1"/>
</dbReference>
<dbReference type="GO" id="GO:0006304">
    <property type="term" value="P:DNA modification"/>
    <property type="evidence" value="ECO:0007669"/>
    <property type="project" value="InterPro"/>
</dbReference>
<accession>A0A367FR64</accession>
<evidence type="ECO:0000259" key="1">
    <source>
        <dbReference type="PROSITE" id="PS51192"/>
    </source>
</evidence>
<dbReference type="AlphaFoldDB" id="A0A367FR64"/>
<dbReference type="InterPro" id="IPR029464">
    <property type="entry name" value="HSDR_N"/>
</dbReference>